<reference evidence="1" key="1">
    <citation type="journal article" date="2003" name="Genome Biol.">
        <title>An integrated gene annotation and transcriptional profiling approach towards the full gene content of the Drosophila genome.</title>
        <authorList>
            <person name="Hild M."/>
            <person name="Beckmann B."/>
            <person name="Haas S.A."/>
            <person name="Koch B."/>
            <person name="Solovyev V."/>
            <person name="Busold C."/>
            <person name="Fellenberg K."/>
            <person name="Boutros M."/>
            <person name="Vingron M."/>
            <person name="Sauer F."/>
            <person name="Hoheisel J.D."/>
            <person name="Paro R."/>
        </authorList>
    </citation>
    <scope>NUCLEOTIDE SEQUENCE</scope>
</reference>
<sequence length="83" mass="9431">MMRMMMVVVGRQGAATDDDGYNNITLLMTTSNKKRQQATLWQIVHFVCGLEGQVEKRSRVLARESPKAPTFLMRPFICPARTT</sequence>
<protein>
    <submittedName>
        <fullName evidence="1">HDC13103</fullName>
    </submittedName>
</protein>
<organism evidence="1">
    <name type="scientific">Drosophila melanogaster</name>
    <name type="common">Fruit fly</name>
    <dbReference type="NCBI Taxonomy" id="7227"/>
    <lineage>
        <taxon>Eukaryota</taxon>
        <taxon>Metazoa</taxon>
        <taxon>Ecdysozoa</taxon>
        <taxon>Arthropoda</taxon>
        <taxon>Hexapoda</taxon>
        <taxon>Insecta</taxon>
        <taxon>Pterygota</taxon>
        <taxon>Neoptera</taxon>
        <taxon>Endopterygota</taxon>
        <taxon>Diptera</taxon>
        <taxon>Brachycera</taxon>
        <taxon>Muscomorpha</taxon>
        <taxon>Ephydroidea</taxon>
        <taxon>Drosophilidae</taxon>
        <taxon>Drosophila</taxon>
        <taxon>Sophophora</taxon>
    </lineage>
</organism>
<gene>
    <name evidence="1" type="ORF">HDC13103</name>
</gene>
<dbReference type="AlphaFoldDB" id="Q6IK94"/>
<dbReference type="EMBL" id="BK002472">
    <property type="protein sequence ID" value="DAA03978.1"/>
    <property type="molecule type" value="Genomic_DNA"/>
</dbReference>
<proteinExistence type="predicted"/>
<accession>Q6IK94</accession>
<evidence type="ECO:0000313" key="1">
    <source>
        <dbReference type="EMBL" id="DAA03978.1"/>
    </source>
</evidence>
<name>Q6IK94_DROME</name>